<evidence type="ECO:0000256" key="6">
    <source>
        <dbReference type="ARBA" id="ARBA00034617"/>
    </source>
</evidence>
<dbReference type="Pfam" id="PF13361">
    <property type="entry name" value="UvrD_C"/>
    <property type="match status" value="1"/>
</dbReference>
<accession>A0A2Z3L7B0</accession>
<keyword evidence="4 9" id="KW-0067">ATP-binding</keyword>
<evidence type="ECO:0000256" key="4">
    <source>
        <dbReference type="ARBA" id="ARBA00022840"/>
    </source>
</evidence>
<keyword evidence="5" id="KW-0413">Isomerase</keyword>
<evidence type="ECO:0000259" key="10">
    <source>
        <dbReference type="PROSITE" id="PS51198"/>
    </source>
</evidence>
<evidence type="ECO:0000259" key="11">
    <source>
        <dbReference type="PROSITE" id="PS51217"/>
    </source>
</evidence>
<dbReference type="InterPro" id="IPR027417">
    <property type="entry name" value="P-loop_NTPase"/>
</dbReference>
<dbReference type="PROSITE" id="PS51217">
    <property type="entry name" value="UVRD_HELICASE_CTER"/>
    <property type="match status" value="1"/>
</dbReference>
<evidence type="ECO:0000256" key="9">
    <source>
        <dbReference type="PROSITE-ProRule" id="PRU00560"/>
    </source>
</evidence>
<dbReference type="InterPro" id="IPR014017">
    <property type="entry name" value="DNA_helicase_UvrD-like_C"/>
</dbReference>
<dbReference type="PANTHER" id="PTHR11070:SF67">
    <property type="entry name" value="DNA 3'-5' HELICASE"/>
    <property type="match status" value="1"/>
</dbReference>
<comment type="catalytic activity">
    <reaction evidence="6">
        <text>Couples ATP hydrolysis with the unwinding of duplex DNA by translocating in the 3'-5' direction.</text>
        <dbReference type="EC" id="5.6.2.4"/>
    </reaction>
</comment>
<dbReference type="EC" id="5.6.2.4" evidence="7"/>
<feature type="domain" description="UvrD-like helicase C-terminal" evidence="11">
    <location>
        <begin position="489"/>
        <end position="753"/>
    </location>
</feature>
<evidence type="ECO:0000313" key="13">
    <source>
        <dbReference type="Proteomes" id="UP000245872"/>
    </source>
</evidence>
<dbReference type="GO" id="GO:0003677">
    <property type="term" value="F:DNA binding"/>
    <property type="evidence" value="ECO:0007669"/>
    <property type="project" value="InterPro"/>
</dbReference>
<dbReference type="Gene3D" id="3.40.50.300">
    <property type="entry name" value="P-loop containing nucleotide triphosphate hydrolases"/>
    <property type="match status" value="4"/>
</dbReference>
<evidence type="ECO:0000313" key="12">
    <source>
        <dbReference type="EMBL" id="AWN81351.1"/>
    </source>
</evidence>
<dbReference type="GO" id="GO:0043138">
    <property type="term" value="F:3'-5' DNA helicase activity"/>
    <property type="evidence" value="ECO:0007669"/>
    <property type="project" value="UniProtKB-EC"/>
</dbReference>
<reference evidence="12 13" key="1">
    <citation type="submission" date="2018-05" db="EMBL/GenBank/DDBJ databases">
        <title>Candidatus Cardinium hertigii Genome Assembly.</title>
        <authorList>
            <person name="Showmaker K.C."/>
            <person name="Walden K.O."/>
            <person name="Fields C.J."/>
            <person name="Lambert K.N."/>
            <person name="Hudson M.E."/>
        </authorList>
    </citation>
    <scope>NUCLEOTIDE SEQUENCE [LARGE SCALE GENOMIC DNA]</scope>
    <source>
        <strain evidence="13">cHgTN10</strain>
    </source>
</reference>
<dbReference type="AlphaFoldDB" id="A0A2Z3L7B0"/>
<keyword evidence="13" id="KW-1185">Reference proteome</keyword>
<feature type="binding site" evidence="9">
    <location>
        <begin position="9"/>
        <end position="16"/>
    </location>
    <ligand>
        <name>ATP</name>
        <dbReference type="ChEBI" id="CHEBI:30616"/>
    </ligand>
</feature>
<dbReference type="SUPFAM" id="SSF52540">
    <property type="entry name" value="P-loop containing nucleoside triphosphate hydrolases"/>
    <property type="match status" value="1"/>
</dbReference>
<dbReference type="PROSITE" id="PS51198">
    <property type="entry name" value="UVRD_HELICASE_ATP_BIND"/>
    <property type="match status" value="1"/>
</dbReference>
<dbReference type="EMBL" id="CP029619">
    <property type="protein sequence ID" value="AWN81351.1"/>
    <property type="molecule type" value="Genomic_DNA"/>
</dbReference>
<keyword evidence="1 9" id="KW-0547">Nucleotide-binding</keyword>
<dbReference type="GO" id="GO:0005524">
    <property type="term" value="F:ATP binding"/>
    <property type="evidence" value="ECO:0007669"/>
    <property type="project" value="UniProtKB-UniRule"/>
</dbReference>
<protein>
    <recommendedName>
        <fullName evidence="7">DNA 3'-5' helicase</fullName>
        <ecNumber evidence="7">5.6.2.4</ecNumber>
    </recommendedName>
</protein>
<evidence type="ECO:0000256" key="2">
    <source>
        <dbReference type="ARBA" id="ARBA00022801"/>
    </source>
</evidence>
<dbReference type="Pfam" id="PF00580">
    <property type="entry name" value="UvrD-helicase"/>
    <property type="match status" value="1"/>
</dbReference>
<organism evidence="12 13">
    <name type="scientific">Candidatus Cardinium hertigii</name>
    <dbReference type="NCBI Taxonomy" id="247481"/>
    <lineage>
        <taxon>Bacteria</taxon>
        <taxon>Pseudomonadati</taxon>
        <taxon>Bacteroidota</taxon>
        <taxon>Cytophagia</taxon>
        <taxon>Cytophagales</taxon>
        <taxon>Amoebophilaceae</taxon>
        <taxon>Candidatus Cardinium</taxon>
    </lineage>
</organism>
<dbReference type="GO" id="GO:0016887">
    <property type="term" value="F:ATP hydrolysis activity"/>
    <property type="evidence" value="ECO:0007669"/>
    <property type="project" value="RHEA"/>
</dbReference>
<evidence type="ECO:0000256" key="8">
    <source>
        <dbReference type="ARBA" id="ARBA00048988"/>
    </source>
</evidence>
<comment type="catalytic activity">
    <reaction evidence="8">
        <text>ATP + H2O = ADP + phosphate + H(+)</text>
        <dbReference type="Rhea" id="RHEA:13065"/>
        <dbReference type="ChEBI" id="CHEBI:15377"/>
        <dbReference type="ChEBI" id="CHEBI:15378"/>
        <dbReference type="ChEBI" id="CHEBI:30616"/>
        <dbReference type="ChEBI" id="CHEBI:43474"/>
        <dbReference type="ChEBI" id="CHEBI:456216"/>
        <dbReference type="EC" id="5.6.2.4"/>
    </reaction>
</comment>
<dbReference type="PANTHER" id="PTHR11070">
    <property type="entry name" value="UVRD / RECB / PCRA DNA HELICASE FAMILY MEMBER"/>
    <property type="match status" value="1"/>
</dbReference>
<gene>
    <name evidence="12" type="primary">addA</name>
    <name evidence="12" type="ORF">DK880_00008</name>
</gene>
<evidence type="ECO:0000256" key="5">
    <source>
        <dbReference type="ARBA" id="ARBA00023235"/>
    </source>
</evidence>
<proteinExistence type="predicted"/>
<dbReference type="InterPro" id="IPR000212">
    <property type="entry name" value="DNA_helicase_UvrD/REP"/>
</dbReference>
<dbReference type="GO" id="GO:0000725">
    <property type="term" value="P:recombinational repair"/>
    <property type="evidence" value="ECO:0007669"/>
    <property type="project" value="TreeGrafter"/>
</dbReference>
<dbReference type="GO" id="GO:0005829">
    <property type="term" value="C:cytosol"/>
    <property type="evidence" value="ECO:0007669"/>
    <property type="project" value="TreeGrafter"/>
</dbReference>
<keyword evidence="2 9" id="KW-0378">Hydrolase</keyword>
<evidence type="ECO:0000256" key="3">
    <source>
        <dbReference type="ARBA" id="ARBA00022806"/>
    </source>
</evidence>
<evidence type="ECO:0000256" key="7">
    <source>
        <dbReference type="ARBA" id="ARBA00034808"/>
    </source>
</evidence>
<sequence>MAALLLYRASAGAGKTHTLVTQYIKWALCDTAAFEHILAVTFTNQATREMKQRIMTALHSLANGEATALQKELFHMGWTHEPLQVRSRELLSRMVYQYESFAVTTIDSFFYKIVQSFSEELCLQQHFAVEMDEALALEESVALLLQSDLPLLQKWLVDFALENLLAGKRWHIAAQLQQLGKTLYKESFKLHEKALLAALEQEDVLPYFLADLQSNLLLFEEKMQKTGKKALALLEQEKLAPEDFSYGNKGIIGYFRKIAHTKDFAPTKRALLAATAVASWIPKRTTKNEQLTRVITDALHPLLVEAIALYDTEGIRYRTAIAVARFVYSFGLMAALLKELEQYRRRHNVLFLSDIATLLYQFIQENDTPFLYERIGNKFHHFLIDEFQDLSLFQWVNIKPLLLNSLAQGYDNLLVGDVKQSIYRWRGSDWRLLNHQVEAAFEGTKVHALRTNRRSHKAIVSFNNTFFSAAADQLMRYLEVTLSSAKEAAAPLRYEWEQMKRVYGDIAQQLLPTTQQGGYVELLLFKSHPLDTLSKERPNGQLRVQKEMIHLLKKLKNRSIAAKDIVLLVRNNREAALVEELCRGLYAARDGYMPAQARSLVWDHVAVKVIIYALYYLNSAEELMHKIALIQTYSNYIGQEPINWHHYIGRGREVTAIAVVLPKTFWDQKAFLQSLPLYACVELLIKILFAEEEAYNAVLAFFQGMVLDYCHTAATDTLQAFLSWWEKRGKTFPLPVNSDEDMLQIMTIHQAKGLEFKIVIIPFCNWNLDHIPQKGPLLWCAPYQQAPFHYFPVLPLHYSEMLKATYYAQDYYLEHMQAHLDNFNLLYVAFTRAKEQLYVMAPLPEQEGKLLTTADLIYRSLVACPTDKSGGLSVVETLAATVEETPIGIRFCLG</sequence>
<feature type="domain" description="UvrD-like helicase ATP-binding" evidence="10">
    <location>
        <begin position="1"/>
        <end position="456"/>
    </location>
</feature>
<dbReference type="KEGG" id="cher:DK880_00008"/>
<name>A0A2Z3L7B0_9BACT</name>
<evidence type="ECO:0000256" key="1">
    <source>
        <dbReference type="ARBA" id="ARBA00022741"/>
    </source>
</evidence>
<keyword evidence="3 9" id="KW-0347">Helicase</keyword>
<dbReference type="InterPro" id="IPR014016">
    <property type="entry name" value="UvrD-like_ATP-bd"/>
</dbReference>
<dbReference type="Proteomes" id="UP000245872">
    <property type="component" value="Chromosome"/>
</dbReference>